<evidence type="ECO:0000313" key="9">
    <source>
        <dbReference type="EMBL" id="KAK7283648.1"/>
    </source>
</evidence>
<feature type="domain" description="LTI65/LTI78 N-terminal" evidence="8">
    <location>
        <begin position="26"/>
        <end position="100"/>
    </location>
</feature>
<dbReference type="InterPro" id="IPR037491">
    <property type="entry name" value="LTI78/LTI65"/>
</dbReference>
<accession>A0AAN9IPE7</accession>
<feature type="region of interest" description="Disordered" evidence="5">
    <location>
        <begin position="239"/>
        <end position="278"/>
    </location>
</feature>
<dbReference type="GO" id="GO:0006950">
    <property type="term" value="P:response to stress"/>
    <property type="evidence" value="ECO:0007669"/>
    <property type="project" value="TreeGrafter"/>
</dbReference>
<keyword evidence="2" id="KW-0812">Transmembrane</keyword>
<feature type="region of interest" description="Disordered" evidence="5">
    <location>
        <begin position="621"/>
        <end position="656"/>
    </location>
</feature>
<feature type="domain" description="LTI65/LTI78 PGEED repeat" evidence="6">
    <location>
        <begin position="703"/>
        <end position="733"/>
    </location>
</feature>
<keyword evidence="4" id="KW-0472">Membrane</keyword>
<evidence type="ECO:0000313" key="10">
    <source>
        <dbReference type="Proteomes" id="UP001372338"/>
    </source>
</evidence>
<feature type="compositionally biased region" description="Polar residues" evidence="5">
    <location>
        <begin position="257"/>
        <end position="268"/>
    </location>
</feature>
<feature type="compositionally biased region" description="Basic and acidic residues" evidence="5">
    <location>
        <begin position="518"/>
        <end position="531"/>
    </location>
</feature>
<dbReference type="Pfam" id="PF23399">
    <property type="entry name" value="LTI65_PGEED"/>
    <property type="match status" value="1"/>
</dbReference>
<dbReference type="AlphaFoldDB" id="A0AAN9IPE7"/>
<evidence type="ECO:0000256" key="3">
    <source>
        <dbReference type="ARBA" id="ARBA00022989"/>
    </source>
</evidence>
<dbReference type="Pfam" id="PF23403">
    <property type="entry name" value="LTI65_LTI78_N"/>
    <property type="match status" value="1"/>
</dbReference>
<feature type="compositionally biased region" description="Low complexity" evidence="5">
    <location>
        <begin position="630"/>
        <end position="641"/>
    </location>
</feature>
<feature type="region of interest" description="Disordered" evidence="5">
    <location>
        <begin position="303"/>
        <end position="353"/>
    </location>
</feature>
<dbReference type="Pfam" id="PF00854">
    <property type="entry name" value="PTR2"/>
    <property type="match status" value="1"/>
</dbReference>
<feature type="compositionally biased region" description="Basic and acidic residues" evidence="5">
    <location>
        <begin position="46"/>
        <end position="73"/>
    </location>
</feature>
<evidence type="ECO:0000259" key="6">
    <source>
        <dbReference type="Pfam" id="PF23399"/>
    </source>
</evidence>
<dbReference type="GO" id="GO:0009737">
    <property type="term" value="P:response to abscisic acid"/>
    <property type="evidence" value="ECO:0007669"/>
    <property type="project" value="InterPro"/>
</dbReference>
<feature type="domain" description="LTI65/LTI78 NYQTKV repeat" evidence="7">
    <location>
        <begin position="163"/>
        <end position="223"/>
    </location>
</feature>
<feature type="compositionally biased region" description="Polar residues" evidence="5">
    <location>
        <begin position="484"/>
        <end position="495"/>
    </location>
</feature>
<feature type="compositionally biased region" description="Polar residues" evidence="5">
    <location>
        <begin position="587"/>
        <end position="596"/>
    </location>
</feature>
<organism evidence="9 10">
    <name type="scientific">Crotalaria pallida</name>
    <name type="common">Smooth rattlebox</name>
    <name type="synonym">Crotalaria striata</name>
    <dbReference type="NCBI Taxonomy" id="3830"/>
    <lineage>
        <taxon>Eukaryota</taxon>
        <taxon>Viridiplantae</taxon>
        <taxon>Streptophyta</taxon>
        <taxon>Embryophyta</taxon>
        <taxon>Tracheophyta</taxon>
        <taxon>Spermatophyta</taxon>
        <taxon>Magnoliopsida</taxon>
        <taxon>eudicotyledons</taxon>
        <taxon>Gunneridae</taxon>
        <taxon>Pentapetalae</taxon>
        <taxon>rosids</taxon>
        <taxon>fabids</taxon>
        <taxon>Fabales</taxon>
        <taxon>Fabaceae</taxon>
        <taxon>Papilionoideae</taxon>
        <taxon>50 kb inversion clade</taxon>
        <taxon>genistoids sensu lato</taxon>
        <taxon>core genistoids</taxon>
        <taxon>Crotalarieae</taxon>
        <taxon>Crotalaria</taxon>
    </lineage>
</organism>
<feature type="region of interest" description="Disordered" evidence="5">
    <location>
        <begin position="510"/>
        <end position="538"/>
    </location>
</feature>
<keyword evidence="10" id="KW-1185">Reference proteome</keyword>
<feature type="compositionally biased region" description="Basic and acidic residues" evidence="5">
    <location>
        <begin position="10"/>
        <end position="32"/>
    </location>
</feature>
<dbReference type="InterPro" id="IPR056605">
    <property type="entry name" value="LTI65_LTI78_N"/>
</dbReference>
<dbReference type="GO" id="GO:0016020">
    <property type="term" value="C:membrane"/>
    <property type="evidence" value="ECO:0007669"/>
    <property type="project" value="UniProtKB-SubCell"/>
</dbReference>
<dbReference type="Proteomes" id="UP001372338">
    <property type="component" value="Unassembled WGS sequence"/>
</dbReference>
<evidence type="ECO:0000256" key="1">
    <source>
        <dbReference type="ARBA" id="ARBA00004141"/>
    </source>
</evidence>
<feature type="compositionally biased region" description="Acidic residues" evidence="5">
    <location>
        <begin position="74"/>
        <end position="86"/>
    </location>
</feature>
<keyword evidence="3" id="KW-1133">Transmembrane helix</keyword>
<comment type="subcellular location">
    <subcellularLocation>
        <location evidence="1">Membrane</location>
        <topology evidence="1">Multi-pass membrane protein</topology>
    </subcellularLocation>
</comment>
<name>A0AAN9IPE7_CROPI</name>
<dbReference type="Pfam" id="PF07918">
    <property type="entry name" value="CAP160"/>
    <property type="match status" value="2"/>
</dbReference>
<feature type="compositionally biased region" description="Basic and acidic residues" evidence="5">
    <location>
        <begin position="565"/>
        <end position="584"/>
    </location>
</feature>
<evidence type="ECO:0000256" key="5">
    <source>
        <dbReference type="SAM" id="MobiDB-lite"/>
    </source>
</evidence>
<dbReference type="Pfam" id="PF23402">
    <property type="entry name" value="LTI65_LTI78_NYQTKV"/>
    <property type="match status" value="1"/>
</dbReference>
<protein>
    <recommendedName>
        <fullName evidence="11">Low-temperature-induced 65 kDa protein</fullName>
    </recommendedName>
</protein>
<dbReference type="PANTHER" id="PTHR33836:SF1">
    <property type="entry name" value="LOW-TEMPERATURE-INDUCED 65 KDA PROTEIN-RELATED"/>
    <property type="match status" value="1"/>
</dbReference>
<dbReference type="EMBL" id="JAYWIO010000002">
    <property type="protein sequence ID" value="KAK7283648.1"/>
    <property type="molecule type" value="Genomic_DNA"/>
</dbReference>
<sequence length="969" mass="106124">MDSRAVQSHHAHESHQVAHGEEGHQQDHEKKSVLKKVKAKAKKIKDKVTGHGHHDHEHGHDQYHYENQHIPDDHDLDEEDDEDEEPEVHGAPIYDSAAVRSGTPGQVHNRGKPGTNFGGTTAMVEPHHHEPRVVVLSPTTGVSQSRVTDPARTFVGDMGVQHKVNLETPMGLEEDPHAPRSTPLAHAPANYQTKVTDPTKAGGAEIDITPIQSSLANMAIHNEPKHNQEPKVLPPIAETQTQHPLSGSHHHFLPELSTPTKTPYPTAQTHDHNMPHLSSEVKNQYPRSHDQHMPNLHDSTKTQYPYTSSHDHSISGPSATKTHYHSTGIHDQHMPDLHGSTKTHYPSAGIHDQHMPEYHGSTKTHYPSTEIHDQHMPGLHDSTKTHYPSTISHDKNMPDFSSATNTHYPSAGIHDQHMPELHGSTKSHYSSAGSHDQHMPELQSSTKTHYPSTISHDQNISDLSSATKTNYPSAGSHDQFVPDRSTQTKPNYTSSENEAKFMNEHIPTSTNAYSVGERPQHQHYESMEKPSNESSYTEKISSATSAIADKAIAAKNVVASKLGYGEKEDARDHNQTRYHEENISGEKPSNQSSYTEKISSATSAIADKAASAKDAVASKLGYGEKDDNTGNKSTAKTATTTQEEKERENSNTTNTAADYGKNIALSLTEKLAPVYGKVAGVGSAVKSKIPGTERESSVSVEQDKGVSVKEYLVDKLMPGVEDKALSEVISESLHKKKEEPNEVRDVKNVISDAVHKREAEEPIRGGHRPLGKVTESEEVKMRLGSDERAEKLYEESYVNSPGEGVVDKLKNVVGSLFVSDPEEKQSSQVAGGGDLTKNSGAGVEHVGQAEGYTLLVIQSHDKKLQPEPCGEKRCVHGTKAFLLYASIYLLALGGGGIRGSVPAPGADQFDENSPKERVQLCNIGPESETHTNPHSPKSPSPLEFFTLLSHHPQKNLMFQMLPSTPQAVF</sequence>
<comment type="caution">
    <text evidence="9">The sequence shown here is derived from an EMBL/GenBank/DDBJ whole genome shotgun (WGS) entry which is preliminary data.</text>
</comment>
<dbReference type="InterPro" id="IPR036259">
    <property type="entry name" value="MFS_trans_sf"/>
</dbReference>
<dbReference type="Gene3D" id="1.20.1250.20">
    <property type="entry name" value="MFS general substrate transporter like domains"/>
    <property type="match status" value="1"/>
</dbReference>
<feature type="region of interest" description="Disordered" evidence="5">
    <location>
        <begin position="821"/>
        <end position="841"/>
    </location>
</feature>
<dbReference type="InterPro" id="IPR012418">
    <property type="entry name" value="CAP160"/>
</dbReference>
<evidence type="ECO:0000259" key="7">
    <source>
        <dbReference type="Pfam" id="PF23402"/>
    </source>
</evidence>
<feature type="compositionally biased region" description="Basic residues" evidence="5">
    <location>
        <begin position="33"/>
        <end position="45"/>
    </location>
</feature>
<feature type="region of interest" description="Disordered" evidence="5">
    <location>
        <begin position="1"/>
        <end position="123"/>
    </location>
</feature>
<reference evidence="9 10" key="1">
    <citation type="submission" date="2024-01" db="EMBL/GenBank/DDBJ databases">
        <title>The genomes of 5 underutilized Papilionoideae crops provide insights into root nodulation and disease resistanc.</title>
        <authorList>
            <person name="Yuan L."/>
        </authorList>
    </citation>
    <scope>NUCLEOTIDE SEQUENCE [LARGE SCALE GENOMIC DNA]</scope>
    <source>
        <strain evidence="9">ZHUSHIDOU_FW_LH</strain>
        <tissue evidence="9">Leaf</tissue>
    </source>
</reference>
<dbReference type="InterPro" id="IPR057058">
    <property type="entry name" value="LTI65_LTI78_NYQTKV"/>
</dbReference>
<evidence type="ECO:0000259" key="8">
    <source>
        <dbReference type="Pfam" id="PF23403"/>
    </source>
</evidence>
<dbReference type="InterPro" id="IPR057059">
    <property type="entry name" value="LTI65/LTI78_PGEED"/>
</dbReference>
<evidence type="ECO:0008006" key="11">
    <source>
        <dbReference type="Google" id="ProtNLM"/>
    </source>
</evidence>
<dbReference type="GO" id="GO:0022857">
    <property type="term" value="F:transmembrane transporter activity"/>
    <property type="evidence" value="ECO:0007669"/>
    <property type="project" value="InterPro"/>
</dbReference>
<evidence type="ECO:0000256" key="2">
    <source>
        <dbReference type="ARBA" id="ARBA00022692"/>
    </source>
</evidence>
<proteinExistence type="predicted"/>
<feature type="region of interest" description="Disordered" evidence="5">
    <location>
        <begin position="410"/>
        <end position="495"/>
    </location>
</feature>
<dbReference type="InterPro" id="IPR000109">
    <property type="entry name" value="POT_fam"/>
</dbReference>
<gene>
    <name evidence="9" type="ORF">RIF29_13313</name>
</gene>
<feature type="compositionally biased region" description="Polar residues" evidence="5">
    <location>
        <begin position="442"/>
        <end position="473"/>
    </location>
</feature>
<feature type="compositionally biased region" description="Polar residues" evidence="5">
    <location>
        <begin position="424"/>
        <end position="434"/>
    </location>
</feature>
<dbReference type="PANTHER" id="PTHR33836">
    <property type="entry name" value="LOW-TEMPERATURE-INDUCED 65 KDA PROTEIN-RELATED"/>
    <property type="match status" value="1"/>
</dbReference>
<feature type="region of interest" description="Disordered" evidence="5">
    <location>
        <begin position="565"/>
        <end position="598"/>
    </location>
</feature>
<evidence type="ECO:0000256" key="4">
    <source>
        <dbReference type="ARBA" id="ARBA00023136"/>
    </source>
</evidence>